<dbReference type="Pfam" id="PF13416">
    <property type="entry name" value="SBP_bac_8"/>
    <property type="match status" value="1"/>
</dbReference>
<comment type="caution">
    <text evidence="9">The sequence shown here is derived from an EMBL/GenBank/DDBJ whole genome shotgun (WGS) entry which is preliminary data.</text>
</comment>
<dbReference type="EMBL" id="BMEV01000065">
    <property type="protein sequence ID" value="GFZ86003.1"/>
    <property type="molecule type" value="Genomic_DNA"/>
</dbReference>
<gene>
    <name evidence="9" type="ORF">GCM10010978_27560</name>
</gene>
<feature type="signal peptide" evidence="8">
    <location>
        <begin position="1"/>
        <end position="27"/>
    </location>
</feature>
<accession>A0A8J2XH08</accession>
<name>A0A8J2XH08_9BACI</name>
<comment type="similarity">
    <text evidence="2">Belongs to the bacterial solute-binding protein 1 family.</text>
</comment>
<dbReference type="PIRSF" id="PIRSF019574">
    <property type="entry name" value="Periplasmic_polyamine_BP"/>
    <property type="match status" value="1"/>
</dbReference>
<dbReference type="CDD" id="cd13590">
    <property type="entry name" value="PBP2_PotD_PotF_like"/>
    <property type="match status" value="1"/>
</dbReference>
<evidence type="ECO:0000256" key="3">
    <source>
        <dbReference type="ARBA" id="ARBA00022448"/>
    </source>
</evidence>
<feature type="chain" id="PRO_5035257770" evidence="8">
    <location>
        <begin position="28"/>
        <end position="352"/>
    </location>
</feature>
<comment type="subcellular location">
    <subcellularLocation>
        <location evidence="1">Periplasm</location>
    </subcellularLocation>
</comment>
<dbReference type="AlphaFoldDB" id="A0A8J2XH08"/>
<evidence type="ECO:0000256" key="6">
    <source>
        <dbReference type="PIRSR" id="PIRSR019574-1"/>
    </source>
</evidence>
<keyword evidence="4 8" id="KW-0732">Signal</keyword>
<dbReference type="GO" id="GO:0042597">
    <property type="term" value="C:periplasmic space"/>
    <property type="evidence" value="ECO:0007669"/>
    <property type="project" value="UniProtKB-SubCell"/>
</dbReference>
<dbReference type="InterPro" id="IPR006059">
    <property type="entry name" value="SBP"/>
</dbReference>
<protein>
    <submittedName>
        <fullName evidence="9">Spermidine/putrescine ABC transporter substrate-binding protein</fullName>
    </submittedName>
</protein>
<reference evidence="9" key="2">
    <citation type="submission" date="2020-09" db="EMBL/GenBank/DDBJ databases">
        <authorList>
            <person name="Sun Q."/>
            <person name="Zhou Y."/>
        </authorList>
    </citation>
    <scope>NUCLEOTIDE SEQUENCE</scope>
    <source>
        <strain evidence="9">CGMCC 1.12360</strain>
    </source>
</reference>
<dbReference type="PRINTS" id="PR00909">
    <property type="entry name" value="SPERMDNBNDNG"/>
</dbReference>
<keyword evidence="3" id="KW-0813">Transport</keyword>
<dbReference type="Gene3D" id="3.40.190.10">
    <property type="entry name" value="Periplasmic binding protein-like II"/>
    <property type="match status" value="2"/>
</dbReference>
<dbReference type="PANTHER" id="PTHR30222:SF17">
    <property type="entry name" value="SPERMIDINE_PUTRESCINE-BINDING PERIPLASMIC PROTEIN"/>
    <property type="match status" value="1"/>
</dbReference>
<evidence type="ECO:0000256" key="7">
    <source>
        <dbReference type="SAM" id="MobiDB-lite"/>
    </source>
</evidence>
<dbReference type="GO" id="GO:0019808">
    <property type="term" value="F:polyamine binding"/>
    <property type="evidence" value="ECO:0007669"/>
    <property type="project" value="InterPro"/>
</dbReference>
<evidence type="ECO:0000256" key="4">
    <source>
        <dbReference type="ARBA" id="ARBA00022729"/>
    </source>
</evidence>
<dbReference type="RefSeq" id="WP_188393001.1">
    <property type="nucleotide sequence ID" value="NZ_BMEV01000065.1"/>
</dbReference>
<evidence type="ECO:0000313" key="9">
    <source>
        <dbReference type="EMBL" id="GFZ86003.1"/>
    </source>
</evidence>
<organism evidence="9 10">
    <name type="scientific">Compostibacillus humi</name>
    <dbReference type="NCBI Taxonomy" id="1245525"/>
    <lineage>
        <taxon>Bacteria</taxon>
        <taxon>Bacillati</taxon>
        <taxon>Bacillota</taxon>
        <taxon>Bacilli</taxon>
        <taxon>Bacillales</taxon>
        <taxon>Bacillaceae</taxon>
        <taxon>Compostibacillus</taxon>
    </lineage>
</organism>
<evidence type="ECO:0000313" key="10">
    <source>
        <dbReference type="Proteomes" id="UP000602050"/>
    </source>
</evidence>
<keyword evidence="10" id="KW-1185">Reference proteome</keyword>
<evidence type="ECO:0000256" key="2">
    <source>
        <dbReference type="ARBA" id="ARBA00008520"/>
    </source>
</evidence>
<dbReference type="Proteomes" id="UP000602050">
    <property type="component" value="Unassembled WGS sequence"/>
</dbReference>
<dbReference type="PROSITE" id="PS51257">
    <property type="entry name" value="PROKAR_LIPOPROTEIN"/>
    <property type="match status" value="1"/>
</dbReference>
<dbReference type="GO" id="GO:0055085">
    <property type="term" value="P:transmembrane transport"/>
    <property type="evidence" value="ECO:0007669"/>
    <property type="project" value="InterPro"/>
</dbReference>
<reference evidence="9" key="1">
    <citation type="journal article" date="2014" name="Int. J. Syst. Evol. Microbiol.">
        <title>Complete genome sequence of Corynebacterium casei LMG S-19264T (=DSM 44701T), isolated from a smear-ripened cheese.</title>
        <authorList>
            <consortium name="US DOE Joint Genome Institute (JGI-PGF)"/>
            <person name="Walter F."/>
            <person name="Albersmeier A."/>
            <person name="Kalinowski J."/>
            <person name="Ruckert C."/>
        </authorList>
    </citation>
    <scope>NUCLEOTIDE SEQUENCE</scope>
    <source>
        <strain evidence="9">CGMCC 1.12360</strain>
    </source>
</reference>
<evidence type="ECO:0000256" key="1">
    <source>
        <dbReference type="ARBA" id="ARBA00004418"/>
    </source>
</evidence>
<dbReference type="SUPFAM" id="SSF53850">
    <property type="entry name" value="Periplasmic binding protein-like II"/>
    <property type="match status" value="1"/>
</dbReference>
<sequence>MKKITTFLFIVLIALLLAACSSSNEQADSAEQELADQLFVFNWADYIPQEVIDDFEEEFGVEVVYSTFSSNQEMLTKVNSGTVAYDVIFPTDYFVEWMAEQGLLLELDLDNIPNFENIEEPFQNRSFDPENKYSVPFVYGSIGMMYNKEKVTEPPTSWEDLWNPDYAGKITVQETPRETVSMGLQLLGYDINEYTEEQIAEVKTKLEELHPNVLAYKASVAAHYINEEAWIGQVYSTQAGMAMKENPNIEYFLPEEGGILWMDNMAIPKTSKNKYTAEVFINYLLRPEVSKAITDYSPGSNPNGAAKELMSEEERNNPASYPEIPDNAVYFKYLEADELNMMNNLMKEVKVE</sequence>
<feature type="binding site" evidence="6">
    <location>
        <position position="93"/>
    </location>
    <ligand>
        <name>spermidine</name>
        <dbReference type="ChEBI" id="CHEBI:57834"/>
    </ligand>
</feature>
<evidence type="ECO:0000256" key="5">
    <source>
        <dbReference type="ARBA" id="ARBA00022764"/>
    </source>
</evidence>
<dbReference type="InterPro" id="IPR001188">
    <property type="entry name" value="Sperm_putr-bd"/>
</dbReference>
<dbReference type="PROSITE" id="PS01037">
    <property type="entry name" value="SBP_BACTERIAL_1"/>
    <property type="match status" value="1"/>
</dbReference>
<evidence type="ECO:0000256" key="8">
    <source>
        <dbReference type="SAM" id="SignalP"/>
    </source>
</evidence>
<dbReference type="GO" id="GO:0015846">
    <property type="term" value="P:polyamine transport"/>
    <property type="evidence" value="ECO:0007669"/>
    <property type="project" value="InterPro"/>
</dbReference>
<keyword evidence="5" id="KW-0574">Periplasm</keyword>
<dbReference type="PANTHER" id="PTHR30222">
    <property type="entry name" value="SPERMIDINE/PUTRESCINE-BINDING PERIPLASMIC PROTEIN"/>
    <property type="match status" value="1"/>
</dbReference>
<feature type="region of interest" description="Disordered" evidence="7">
    <location>
        <begin position="295"/>
        <end position="321"/>
    </location>
</feature>
<proteinExistence type="inferred from homology"/>
<dbReference type="InterPro" id="IPR006061">
    <property type="entry name" value="SBP_1_CS"/>
</dbReference>